<dbReference type="AlphaFoldDB" id="A0A5C6B836"/>
<sequence length="105" mass="11068">MKLVVAVVVLFVGGFVGINYGSKYILGGIEAGMPGGGEGKYAEYHEGNKFTSYLKNKKKRNKANYMPGKHSTLTFGSGTGGKTESGYKAPVVEAPGDISTNPFAK</sequence>
<evidence type="ECO:0000313" key="2">
    <source>
        <dbReference type="EMBL" id="TWU08243.1"/>
    </source>
</evidence>
<dbReference type="Proteomes" id="UP000320176">
    <property type="component" value="Unassembled WGS sequence"/>
</dbReference>
<reference evidence="2 3" key="1">
    <citation type="submission" date="2019-02" db="EMBL/GenBank/DDBJ databases">
        <title>Deep-cultivation of Planctomycetes and their phenomic and genomic characterization uncovers novel biology.</title>
        <authorList>
            <person name="Wiegand S."/>
            <person name="Jogler M."/>
            <person name="Boedeker C."/>
            <person name="Pinto D."/>
            <person name="Vollmers J."/>
            <person name="Rivas-Marin E."/>
            <person name="Kohn T."/>
            <person name="Peeters S.H."/>
            <person name="Heuer A."/>
            <person name="Rast P."/>
            <person name="Oberbeckmann S."/>
            <person name="Bunk B."/>
            <person name="Jeske O."/>
            <person name="Meyerdierks A."/>
            <person name="Storesund J.E."/>
            <person name="Kallscheuer N."/>
            <person name="Luecker S."/>
            <person name="Lage O.M."/>
            <person name="Pohl T."/>
            <person name="Merkel B.J."/>
            <person name="Hornburger P."/>
            <person name="Mueller R.-W."/>
            <person name="Bruemmer F."/>
            <person name="Labrenz M."/>
            <person name="Spormann A.M."/>
            <person name="Op Den Camp H."/>
            <person name="Overmann J."/>
            <person name="Amann R."/>
            <person name="Jetten M.S.M."/>
            <person name="Mascher T."/>
            <person name="Medema M.H."/>
            <person name="Devos D.P."/>
            <person name="Kaster A.-K."/>
            <person name="Ovreas L."/>
            <person name="Rohde M."/>
            <person name="Galperin M.Y."/>
            <person name="Jogler C."/>
        </authorList>
    </citation>
    <scope>NUCLEOTIDE SEQUENCE [LARGE SCALE GENOMIC DNA]</scope>
    <source>
        <strain evidence="2 3">Pla52n</strain>
    </source>
</reference>
<feature type="region of interest" description="Disordered" evidence="1">
    <location>
        <begin position="61"/>
        <end position="105"/>
    </location>
</feature>
<name>A0A5C6B836_9BACT</name>
<comment type="caution">
    <text evidence="2">The sequence shown here is derived from an EMBL/GenBank/DDBJ whole genome shotgun (WGS) entry which is preliminary data.</text>
</comment>
<keyword evidence="3" id="KW-1185">Reference proteome</keyword>
<gene>
    <name evidence="2" type="ORF">Pla52n_08250</name>
</gene>
<proteinExistence type="predicted"/>
<protein>
    <submittedName>
        <fullName evidence="2">Uncharacterized protein</fullName>
    </submittedName>
</protein>
<evidence type="ECO:0000313" key="3">
    <source>
        <dbReference type="Proteomes" id="UP000320176"/>
    </source>
</evidence>
<dbReference type="RefSeq" id="WP_146518322.1">
    <property type="nucleotide sequence ID" value="NZ_CP151726.1"/>
</dbReference>
<organism evidence="2 3">
    <name type="scientific">Stieleria varia</name>
    <dbReference type="NCBI Taxonomy" id="2528005"/>
    <lineage>
        <taxon>Bacteria</taxon>
        <taxon>Pseudomonadati</taxon>
        <taxon>Planctomycetota</taxon>
        <taxon>Planctomycetia</taxon>
        <taxon>Pirellulales</taxon>
        <taxon>Pirellulaceae</taxon>
        <taxon>Stieleria</taxon>
    </lineage>
</organism>
<accession>A0A5C6B836</accession>
<evidence type="ECO:0000256" key="1">
    <source>
        <dbReference type="SAM" id="MobiDB-lite"/>
    </source>
</evidence>
<dbReference type="EMBL" id="SJPN01000001">
    <property type="protein sequence ID" value="TWU08243.1"/>
    <property type="molecule type" value="Genomic_DNA"/>
</dbReference>